<keyword evidence="2" id="KW-0812">Transmembrane</keyword>
<evidence type="ECO:0000313" key="4">
    <source>
        <dbReference type="Proteomes" id="UP001595683"/>
    </source>
</evidence>
<evidence type="ECO:0000313" key="3">
    <source>
        <dbReference type="EMBL" id="MFC3671974.1"/>
    </source>
</evidence>
<evidence type="ECO:0000256" key="2">
    <source>
        <dbReference type="SAM" id="Phobius"/>
    </source>
</evidence>
<feature type="compositionally biased region" description="Pro residues" evidence="1">
    <location>
        <begin position="47"/>
        <end position="59"/>
    </location>
</feature>
<dbReference type="RefSeq" id="WP_191323900.1">
    <property type="nucleotide sequence ID" value="NZ_BMZP01000006.1"/>
</dbReference>
<accession>A0ABV7V491</accession>
<proteinExistence type="predicted"/>
<sequence>MIARPGQTGWQTILADLALILFMICASALSVAEGPAPAADKARAAPLRPPQPVLPPHPVAPSQQAEPVGVWRDGPGAPPLAQWLADQAADPRLRLSIVVRYATRPGAREAALQQAAALARSAGARAATARLVVEPGTQPGASVALGYDAESL</sequence>
<protein>
    <recommendedName>
        <fullName evidence="5">Biopolymer transporter ExbD</fullName>
    </recommendedName>
</protein>
<comment type="caution">
    <text evidence="3">The sequence shown here is derived from an EMBL/GenBank/DDBJ whole genome shotgun (WGS) entry which is preliminary data.</text>
</comment>
<keyword evidence="4" id="KW-1185">Reference proteome</keyword>
<keyword evidence="2" id="KW-0472">Membrane</keyword>
<dbReference type="Proteomes" id="UP001595683">
    <property type="component" value="Unassembled WGS sequence"/>
</dbReference>
<keyword evidence="2" id="KW-1133">Transmembrane helix</keyword>
<feature type="transmembrane region" description="Helical" evidence="2">
    <location>
        <begin position="12"/>
        <end position="32"/>
    </location>
</feature>
<feature type="region of interest" description="Disordered" evidence="1">
    <location>
        <begin position="42"/>
        <end position="73"/>
    </location>
</feature>
<evidence type="ECO:0008006" key="5">
    <source>
        <dbReference type="Google" id="ProtNLM"/>
    </source>
</evidence>
<dbReference type="EMBL" id="JBHRYE010000017">
    <property type="protein sequence ID" value="MFC3671974.1"/>
    <property type="molecule type" value="Genomic_DNA"/>
</dbReference>
<organism evidence="3 4">
    <name type="scientific">Novosphingobium pokkalii</name>
    <dbReference type="NCBI Taxonomy" id="1770194"/>
    <lineage>
        <taxon>Bacteria</taxon>
        <taxon>Pseudomonadati</taxon>
        <taxon>Pseudomonadota</taxon>
        <taxon>Alphaproteobacteria</taxon>
        <taxon>Sphingomonadales</taxon>
        <taxon>Sphingomonadaceae</taxon>
        <taxon>Novosphingobium</taxon>
    </lineage>
</organism>
<name>A0ABV7V491_9SPHN</name>
<reference evidence="4" key="1">
    <citation type="journal article" date="2019" name="Int. J. Syst. Evol. Microbiol.">
        <title>The Global Catalogue of Microorganisms (GCM) 10K type strain sequencing project: providing services to taxonomists for standard genome sequencing and annotation.</title>
        <authorList>
            <consortium name="The Broad Institute Genomics Platform"/>
            <consortium name="The Broad Institute Genome Sequencing Center for Infectious Disease"/>
            <person name="Wu L."/>
            <person name="Ma J."/>
        </authorList>
    </citation>
    <scope>NUCLEOTIDE SEQUENCE [LARGE SCALE GENOMIC DNA]</scope>
    <source>
        <strain evidence="4">KCTC 42224</strain>
    </source>
</reference>
<evidence type="ECO:0000256" key="1">
    <source>
        <dbReference type="SAM" id="MobiDB-lite"/>
    </source>
</evidence>
<gene>
    <name evidence="3" type="ORF">ACFOOT_11110</name>
</gene>